<dbReference type="GO" id="GO:0016491">
    <property type="term" value="F:oxidoreductase activity"/>
    <property type="evidence" value="ECO:0007669"/>
    <property type="project" value="InterPro"/>
</dbReference>
<dbReference type="EMBL" id="JAECVW010000002">
    <property type="protein sequence ID" value="MBH8594842.1"/>
    <property type="molecule type" value="Genomic_DNA"/>
</dbReference>
<keyword evidence="1" id="KW-0285">Flavoprotein</keyword>
<evidence type="ECO:0000313" key="5">
    <source>
        <dbReference type="Proteomes" id="UP000633619"/>
    </source>
</evidence>
<evidence type="ECO:0000256" key="1">
    <source>
        <dbReference type="ARBA" id="ARBA00022630"/>
    </source>
</evidence>
<dbReference type="PANTHER" id="PTHR43278">
    <property type="entry name" value="NAD(P)H-DEPENDENT FMN-CONTAINING OXIDOREDUCTASE YWQN-RELATED"/>
    <property type="match status" value="1"/>
</dbReference>
<reference evidence="4 5" key="1">
    <citation type="submission" date="2020-12" db="EMBL/GenBank/DDBJ databases">
        <title>WGS of Thermoactinomyces spp.</title>
        <authorList>
            <person name="Cheng K."/>
        </authorList>
    </citation>
    <scope>NUCLEOTIDE SEQUENCE [LARGE SCALE GENOMIC DNA]</scope>
    <source>
        <strain evidence="5">CICC 10671\DSM 43846</strain>
    </source>
</reference>
<dbReference type="Gene3D" id="3.40.50.360">
    <property type="match status" value="1"/>
</dbReference>
<dbReference type="InterPro" id="IPR005025">
    <property type="entry name" value="FMN_Rdtase-like_dom"/>
</dbReference>
<dbReference type="InterPro" id="IPR029039">
    <property type="entry name" value="Flavoprotein-like_sf"/>
</dbReference>
<evidence type="ECO:0000313" key="4">
    <source>
        <dbReference type="EMBL" id="MBH8594842.1"/>
    </source>
</evidence>
<dbReference type="Proteomes" id="UP000633619">
    <property type="component" value="Unassembled WGS sequence"/>
</dbReference>
<organism evidence="4 5">
    <name type="scientific">Thermoactinomyces intermedius</name>
    <dbReference type="NCBI Taxonomy" id="2024"/>
    <lineage>
        <taxon>Bacteria</taxon>
        <taxon>Bacillati</taxon>
        <taxon>Bacillota</taxon>
        <taxon>Bacilli</taxon>
        <taxon>Bacillales</taxon>
        <taxon>Thermoactinomycetaceae</taxon>
        <taxon>Thermoactinomyces</taxon>
    </lineage>
</organism>
<comment type="caution">
    <text evidence="4">The sequence shown here is derived from an EMBL/GenBank/DDBJ whole genome shotgun (WGS) entry which is preliminary data.</text>
</comment>
<evidence type="ECO:0000259" key="3">
    <source>
        <dbReference type="Pfam" id="PF03358"/>
    </source>
</evidence>
<keyword evidence="5" id="KW-1185">Reference proteome</keyword>
<name>A0A8I1A3D1_THEIN</name>
<dbReference type="SUPFAM" id="SSF52218">
    <property type="entry name" value="Flavoproteins"/>
    <property type="match status" value="1"/>
</dbReference>
<dbReference type="PANTHER" id="PTHR43278:SF4">
    <property type="entry name" value="NAD(P)H-DEPENDENT FMN-CONTAINING OXIDOREDUCTASE YWQN-RELATED"/>
    <property type="match status" value="1"/>
</dbReference>
<dbReference type="RefSeq" id="WP_181732498.1">
    <property type="nucleotide sequence ID" value="NZ_JACEIR010000008.1"/>
</dbReference>
<sequence length="183" mass="21412">MKWMAIHGSSRKNGNTEKLTHYVLEDIPATHLYLREYSIRPIVDQRHDPDGFDPVDDDYDRLIQQVMEHDAIVFSTPLYWYGMSGHMKNFIDRWSQSLRDPRYDFKEAMRGKQAYVVITGGENARLFALPLVQQFDLIFRFMSMDFKGYLIGYGGKPDGILHDERALEEAKQLNRQLKQIHAG</sequence>
<protein>
    <submittedName>
        <fullName evidence="4">Flavodoxin family protein</fullName>
    </submittedName>
</protein>
<dbReference type="Pfam" id="PF03358">
    <property type="entry name" value="FMN_red"/>
    <property type="match status" value="1"/>
</dbReference>
<dbReference type="AlphaFoldDB" id="A0A8I1A3D1"/>
<dbReference type="InterPro" id="IPR051796">
    <property type="entry name" value="ISF_SsuE-like"/>
</dbReference>
<feature type="domain" description="NADPH-dependent FMN reductase-like" evidence="3">
    <location>
        <begin position="1"/>
        <end position="124"/>
    </location>
</feature>
<accession>A0A8I1A3D1</accession>
<evidence type="ECO:0000256" key="2">
    <source>
        <dbReference type="ARBA" id="ARBA00022643"/>
    </source>
</evidence>
<keyword evidence="2" id="KW-0288">FMN</keyword>
<gene>
    <name evidence="4" type="ORF">I8U20_05795</name>
</gene>
<proteinExistence type="predicted"/>